<evidence type="ECO:0000256" key="8">
    <source>
        <dbReference type="SAM" id="SignalP"/>
    </source>
</evidence>
<organism evidence="17 18">
    <name type="scientific">Potamilus streckersoni</name>
    <dbReference type="NCBI Taxonomy" id="2493646"/>
    <lineage>
        <taxon>Eukaryota</taxon>
        <taxon>Metazoa</taxon>
        <taxon>Spiralia</taxon>
        <taxon>Lophotrochozoa</taxon>
        <taxon>Mollusca</taxon>
        <taxon>Bivalvia</taxon>
        <taxon>Autobranchia</taxon>
        <taxon>Heteroconchia</taxon>
        <taxon>Palaeoheterodonta</taxon>
        <taxon>Unionida</taxon>
        <taxon>Unionoidea</taxon>
        <taxon>Unionidae</taxon>
        <taxon>Ambleminae</taxon>
        <taxon>Lampsilini</taxon>
        <taxon>Potamilus</taxon>
    </lineage>
</organism>
<evidence type="ECO:0000259" key="9">
    <source>
        <dbReference type="Pfam" id="PF22898"/>
    </source>
</evidence>
<proteinExistence type="predicted"/>
<evidence type="ECO:0000259" key="14">
    <source>
        <dbReference type="Pfam" id="PF23193"/>
    </source>
</evidence>
<feature type="signal peptide" evidence="8">
    <location>
        <begin position="1"/>
        <end position="25"/>
    </location>
</feature>
<dbReference type="InterPro" id="IPR055074">
    <property type="entry name" value="NOMO1-3_2nd"/>
</dbReference>
<feature type="domain" description="NOMO third transthyretin-like" evidence="14">
    <location>
        <begin position="212"/>
        <end position="317"/>
    </location>
</feature>
<dbReference type="InterPro" id="IPR055075">
    <property type="entry name" value="NOMO-like_N"/>
</dbReference>
<dbReference type="InterPro" id="IPR055073">
    <property type="entry name" value="NOMO1-like_9th"/>
</dbReference>
<evidence type="ECO:0000256" key="3">
    <source>
        <dbReference type="ARBA" id="ARBA00022729"/>
    </source>
</evidence>
<feature type="compositionally biased region" description="Basic residues" evidence="7">
    <location>
        <begin position="1178"/>
        <end position="1187"/>
    </location>
</feature>
<evidence type="ECO:0000259" key="16">
    <source>
        <dbReference type="Pfam" id="PF23660"/>
    </source>
</evidence>
<dbReference type="Pfam" id="PF23660">
    <property type="entry name" value="NOMO_8th"/>
    <property type="match status" value="1"/>
</dbReference>
<dbReference type="Pfam" id="PF23194">
    <property type="entry name" value="NOMO_5th"/>
    <property type="match status" value="1"/>
</dbReference>
<dbReference type="Gene3D" id="2.60.40.1120">
    <property type="entry name" value="Carboxypeptidase-like, regulatory domain"/>
    <property type="match status" value="1"/>
</dbReference>
<feature type="region of interest" description="Disordered" evidence="7">
    <location>
        <begin position="1161"/>
        <end position="1187"/>
    </location>
</feature>
<dbReference type="Proteomes" id="UP001195483">
    <property type="component" value="Unassembled WGS sequence"/>
</dbReference>
<dbReference type="AlphaFoldDB" id="A0AAE0STS3"/>
<dbReference type="InterPro" id="IPR013783">
    <property type="entry name" value="Ig-like_fold"/>
</dbReference>
<reference evidence="17" key="3">
    <citation type="submission" date="2023-05" db="EMBL/GenBank/DDBJ databases">
        <authorList>
            <person name="Smith C.H."/>
        </authorList>
    </citation>
    <scope>NUCLEOTIDE SEQUENCE</scope>
    <source>
        <strain evidence="17">CHS0354</strain>
        <tissue evidence="17">Mantle</tissue>
    </source>
</reference>
<evidence type="ECO:0000256" key="4">
    <source>
        <dbReference type="ARBA" id="ARBA00022824"/>
    </source>
</evidence>
<gene>
    <name evidence="17" type="ORF">CHS0354_042349</name>
</gene>
<protein>
    <recommendedName>
        <fullName evidence="19">Nodal modulator 1</fullName>
    </recommendedName>
</protein>
<evidence type="ECO:0000259" key="10">
    <source>
        <dbReference type="Pfam" id="PF22902"/>
    </source>
</evidence>
<feature type="domain" description="NOMO second beta-sandwich" evidence="11">
    <location>
        <begin position="500"/>
        <end position="570"/>
    </location>
</feature>
<keyword evidence="2" id="KW-0812">Transmembrane</keyword>
<keyword evidence="18" id="KW-1185">Reference proteome</keyword>
<dbReference type="InterPro" id="IPR056189">
    <property type="entry name" value="NOMO_3rd"/>
</dbReference>
<dbReference type="InterPro" id="IPR013784">
    <property type="entry name" value="Carb-bd-like_fold"/>
</dbReference>
<dbReference type="InterPro" id="IPR056187">
    <property type="entry name" value="NOMO_8th"/>
</dbReference>
<feature type="chain" id="PRO_5041997186" description="Nodal modulator 1" evidence="8">
    <location>
        <begin position="26"/>
        <end position="1187"/>
    </location>
</feature>
<evidence type="ECO:0000313" key="17">
    <source>
        <dbReference type="EMBL" id="KAK3597995.1"/>
    </source>
</evidence>
<reference evidence="17" key="1">
    <citation type="journal article" date="2021" name="Genome Biol. Evol.">
        <title>A High-Quality Reference Genome for a Parasitic Bivalve with Doubly Uniparental Inheritance (Bivalvia: Unionida).</title>
        <authorList>
            <person name="Smith C.H."/>
        </authorList>
    </citation>
    <scope>NUCLEOTIDE SEQUENCE</scope>
    <source>
        <strain evidence="17">CHS0354</strain>
    </source>
</reference>
<accession>A0AAE0STS3</accession>
<evidence type="ECO:0008006" key="19">
    <source>
        <dbReference type="Google" id="ProtNLM"/>
    </source>
</evidence>
<dbReference type="InterPro" id="IPR056190">
    <property type="entry name" value="NOMO_5th"/>
</dbReference>
<dbReference type="Pfam" id="PF23192">
    <property type="entry name" value="NOMO_12th"/>
    <property type="match status" value="1"/>
</dbReference>
<keyword evidence="6" id="KW-0472">Membrane</keyword>
<feature type="domain" description="NOMO-like ninth beta-sandwich" evidence="10">
    <location>
        <begin position="756"/>
        <end position="830"/>
    </location>
</feature>
<dbReference type="Pfam" id="PF23193">
    <property type="entry name" value="NOMO_3rd"/>
    <property type="match status" value="1"/>
</dbReference>
<evidence type="ECO:0000259" key="12">
    <source>
        <dbReference type="Pfam" id="PF23141"/>
    </source>
</evidence>
<dbReference type="Pfam" id="PF23141">
    <property type="entry name" value="Ig_NOMO"/>
    <property type="match status" value="1"/>
</dbReference>
<keyword evidence="4" id="KW-0256">Endoplasmic reticulum</keyword>
<feature type="domain" description="NOMO seventh transthyretin-like" evidence="12">
    <location>
        <begin position="582"/>
        <end position="654"/>
    </location>
</feature>
<dbReference type="PANTHER" id="PTHR23303">
    <property type="entry name" value="CARBOXYPEPTIDASE REGULATORY REGION-CONTAINING"/>
    <property type="match status" value="1"/>
</dbReference>
<feature type="domain" description="NOMO second beta-sandwich" evidence="11">
    <location>
        <begin position="118"/>
        <end position="206"/>
    </location>
</feature>
<comment type="subcellular location">
    <subcellularLocation>
        <location evidence="1">Endoplasmic reticulum membrane</location>
        <topology evidence="1">Single-pass type I membrane protein</topology>
    </subcellularLocation>
</comment>
<name>A0AAE0STS3_9BIVA</name>
<feature type="domain" description="NOMO-like N-terminal beta-sandwich" evidence="9">
    <location>
        <begin position="32"/>
        <end position="116"/>
    </location>
</feature>
<evidence type="ECO:0000256" key="2">
    <source>
        <dbReference type="ARBA" id="ARBA00022692"/>
    </source>
</evidence>
<evidence type="ECO:0000256" key="6">
    <source>
        <dbReference type="ARBA" id="ARBA00023136"/>
    </source>
</evidence>
<evidence type="ECO:0000313" key="18">
    <source>
        <dbReference type="Proteomes" id="UP001195483"/>
    </source>
</evidence>
<dbReference type="Gene3D" id="2.60.40.10">
    <property type="entry name" value="Immunoglobulins"/>
    <property type="match status" value="1"/>
</dbReference>
<dbReference type="EMBL" id="JAEAOA010002354">
    <property type="protein sequence ID" value="KAK3597995.1"/>
    <property type="molecule type" value="Genomic_DNA"/>
</dbReference>
<feature type="compositionally biased region" description="Polar residues" evidence="7">
    <location>
        <begin position="1167"/>
        <end position="1176"/>
    </location>
</feature>
<sequence length="1187" mass="130954">MSVGSDETLLFSLLLFVNTLVHCGGDNVLGCGGFVKSDVDINFSLVEVKLYTPHGSIKYQTDCAPNTGYYLIPLYDKGDFKLKVEPPQGWSFEPESIELHIDGTTDKCSLGEDINFVFTGFSVNGKVTSKGQSTGPAGVTVTLSKIGSSEILQTTITSEDGSYKFSHVMPGEYVVRAARDSYRFEKVEASVKVENDNTDVGSNVIIAGYPVKGKVYSEGEPIHGVSFLLFSSLVKKEDVLNCSKGPVVGYKTDKEGLLCHETSRDDGSFLFPCLPTGDYSLVPFYKGEHITFDVVPEVVKFHVEHSALQLEPSFTVTGFSVTGRVMDSEKGSGVAGAKVIVNGKEHSVTNADGIYHLEKMKTGSYKLQIRAEHIMFDDFEVKITPNTPQLPDILASKFSVCGAVVINKVPDGSSIVLTKRKLILFPEGKKTEIASTETQEDGTFCVEKTPGKYIIKVHVSDSELKAGLRLVPGEHAVTVINKPVFDVKFTQFKAQVSGIITCIEKCGPVEVSLDGVDRNEKQIAQARETQKGASFSFENVIPGKYKVTLLRDSWCWKNKTLEFEIIDKNVDDLTFVQTGFILKCTISHSINLNFAQEKKEGSVGSFQLNKGKNRFCLAQSGVYKLTPDSCHQFEKEVYSYDTANPETLTLTAVKHLLEGSISTEDDKANDIIVIIRSSMEKVPVSIGPLAIEKPKTNETTNKDSLAVYKFSHWARAGEQLEITAKSSEILFTPEKLEVTITGDVCPGEVAKFVGKKGVFIIGHITPSLAGVNITVIETEGRMEPVSIESDSKGQFRVGPLHSHMKYNVLAEKEGYVLAKEEVETAAFRAFKLGRVAVQIVSETQAPLSDVLLSLSGGKQYRSNNVTGQEGTMIFNDLSPGQYFLRPMMKEYKFEPSSQMIDVLEGTTMDFKIKGVRVAFSCYGQVTSLNGEPEPGVVVEAMGQERCNTYQEESKTDQDGQYRIRGLEPNCTYEVRLKIGNVNKHIERAAPKSRSILVGNSDFQGVNIIAFRRMNQMDISGNVVTDPDYLPSLKVRLYRDDNQGVPIQTVSLGIVSFFYLPSLQIDDQKYSIKLESTLPKTTHDYSLPEVSLTANVSYKHITFKFEPKRKSLDQELTQSSILVLPLTILVLYAVYNYEKVLPFLGQLANQVQQSVNTVNKPVAENTAAPETSSSDSPIQKKKNKPRKT</sequence>
<dbReference type="Pfam" id="PF22902">
    <property type="entry name" value="NOMO1-like_9th"/>
    <property type="match status" value="1"/>
</dbReference>
<evidence type="ECO:0000259" key="15">
    <source>
        <dbReference type="Pfam" id="PF23194"/>
    </source>
</evidence>
<reference evidence="17" key="2">
    <citation type="journal article" date="2021" name="Genome Biol. Evol.">
        <title>Developing a high-quality reference genome for a parasitic bivalve with doubly uniparental inheritance (Bivalvia: Unionida).</title>
        <authorList>
            <person name="Smith C.H."/>
        </authorList>
    </citation>
    <scope>NUCLEOTIDE SEQUENCE</scope>
    <source>
        <strain evidence="17">CHS0354</strain>
        <tissue evidence="17">Mantle</tissue>
    </source>
</reference>
<dbReference type="PANTHER" id="PTHR23303:SF14">
    <property type="entry name" value="BOS COMPLEX SUBUNIT NOMO1-RELATED"/>
    <property type="match status" value="1"/>
</dbReference>
<evidence type="ECO:0000256" key="1">
    <source>
        <dbReference type="ARBA" id="ARBA00004115"/>
    </source>
</evidence>
<feature type="domain" description="NOMO eighth prealbumin-like" evidence="16">
    <location>
        <begin position="666"/>
        <end position="755"/>
    </location>
</feature>
<evidence type="ECO:0000256" key="7">
    <source>
        <dbReference type="SAM" id="MobiDB-lite"/>
    </source>
</evidence>
<keyword evidence="3 8" id="KW-0732">Signal</keyword>
<feature type="domain" description="NOMO C-terminal transthyretin-like" evidence="13">
    <location>
        <begin position="1013"/>
        <end position="1106"/>
    </location>
</feature>
<dbReference type="InterPro" id="IPR051417">
    <property type="entry name" value="SDr/BOS_complex"/>
</dbReference>
<evidence type="ECO:0000256" key="5">
    <source>
        <dbReference type="ARBA" id="ARBA00022989"/>
    </source>
</evidence>
<evidence type="ECO:0000259" key="13">
    <source>
        <dbReference type="Pfam" id="PF23192"/>
    </source>
</evidence>
<feature type="domain" description="NOMO fifth transthyretin-like" evidence="15">
    <location>
        <begin position="399"/>
        <end position="489"/>
    </location>
</feature>
<dbReference type="GO" id="GO:0005789">
    <property type="term" value="C:endoplasmic reticulum membrane"/>
    <property type="evidence" value="ECO:0007669"/>
    <property type="project" value="UniProtKB-SubCell"/>
</dbReference>
<dbReference type="Pfam" id="PF22904">
    <property type="entry name" value="NOMO1-like_2nd"/>
    <property type="match status" value="2"/>
</dbReference>
<keyword evidence="5" id="KW-1133">Transmembrane helix</keyword>
<dbReference type="InterPro" id="IPR056191">
    <property type="entry name" value="NOMO_12th"/>
</dbReference>
<dbReference type="GO" id="GO:0030246">
    <property type="term" value="F:carbohydrate binding"/>
    <property type="evidence" value="ECO:0007669"/>
    <property type="project" value="InterPro"/>
</dbReference>
<dbReference type="SUPFAM" id="SSF49452">
    <property type="entry name" value="Starch-binding domain-like"/>
    <property type="match status" value="4"/>
</dbReference>
<dbReference type="Pfam" id="PF22898">
    <property type="entry name" value="NOMO1-like_1st"/>
    <property type="match status" value="1"/>
</dbReference>
<dbReference type="InterPro" id="IPR056319">
    <property type="entry name" value="NOMO_7th"/>
</dbReference>
<evidence type="ECO:0000259" key="11">
    <source>
        <dbReference type="Pfam" id="PF22904"/>
    </source>
</evidence>
<comment type="caution">
    <text evidence="17">The sequence shown here is derived from an EMBL/GenBank/DDBJ whole genome shotgun (WGS) entry which is preliminary data.</text>
</comment>
<dbReference type="Pfam" id="PF13620">
    <property type="entry name" value="CarboxypepD_reg"/>
    <property type="match status" value="1"/>
</dbReference>